<accession>A0A069SJP3</accession>
<organism evidence="1 2">
    <name type="scientific">Phocaeicola vulgatus str. 3975 RP4</name>
    <dbReference type="NCBI Taxonomy" id="1339352"/>
    <lineage>
        <taxon>Bacteria</taxon>
        <taxon>Pseudomonadati</taxon>
        <taxon>Bacteroidota</taxon>
        <taxon>Bacteroidia</taxon>
        <taxon>Bacteroidales</taxon>
        <taxon>Bacteroidaceae</taxon>
        <taxon>Phocaeicola</taxon>
    </lineage>
</organism>
<dbReference type="AlphaFoldDB" id="A0A069SJP3"/>
<gene>
    <name evidence="1" type="ORF">M099_1458</name>
</gene>
<dbReference type="GO" id="GO:0016740">
    <property type="term" value="F:transferase activity"/>
    <property type="evidence" value="ECO:0007669"/>
    <property type="project" value="UniProtKB-KW"/>
</dbReference>
<evidence type="ECO:0000313" key="2">
    <source>
        <dbReference type="Proteomes" id="UP000027661"/>
    </source>
</evidence>
<keyword evidence="1" id="KW-0808">Transferase</keyword>
<protein>
    <submittedName>
        <fullName evidence="1">Putative maltose acetyltransferase</fullName>
    </submittedName>
</protein>
<dbReference type="Proteomes" id="UP000027661">
    <property type="component" value="Unassembled WGS sequence"/>
</dbReference>
<name>A0A069SJP3_PHOVU</name>
<evidence type="ECO:0000313" key="1">
    <source>
        <dbReference type="EMBL" id="KDS54775.1"/>
    </source>
</evidence>
<comment type="caution">
    <text evidence="1">The sequence shown here is derived from an EMBL/GenBank/DDBJ whole genome shotgun (WGS) entry which is preliminary data.</text>
</comment>
<sequence length="55" mass="6314">MKNINGQGNEITIILPHKKIDCISSHHEQFNQIIHQSHIIITGNNNHVSMHFDSE</sequence>
<reference evidence="1 2" key="1">
    <citation type="submission" date="2014-04" db="EMBL/GenBank/DDBJ databases">
        <authorList>
            <person name="Sears C."/>
            <person name="Carroll K."/>
            <person name="Sack B.R."/>
            <person name="Qadri F."/>
            <person name="Myers L.L."/>
            <person name="Chung G.-T."/>
            <person name="Escheverria P."/>
            <person name="Fraser C.M."/>
            <person name="Sadzewicz L."/>
            <person name="Shefchek K.A."/>
            <person name="Tallon L."/>
            <person name="Das S.P."/>
            <person name="Daugherty S."/>
            <person name="Mongodin E.F."/>
        </authorList>
    </citation>
    <scope>NUCLEOTIDE SEQUENCE [LARGE SCALE GENOMIC DNA]</scope>
    <source>
        <strain evidence="1 2">3975 RP4</strain>
    </source>
</reference>
<proteinExistence type="predicted"/>
<dbReference type="EMBL" id="JNHM01000019">
    <property type="protein sequence ID" value="KDS54775.1"/>
    <property type="molecule type" value="Genomic_DNA"/>
</dbReference>
<dbReference type="PATRIC" id="fig|1339352.3.peg.1409"/>